<reference evidence="2 3" key="1">
    <citation type="submission" date="2021-06" db="EMBL/GenBank/DDBJ databases">
        <authorList>
            <person name="Palmer J.M."/>
        </authorList>
    </citation>
    <scope>NUCLEOTIDE SEQUENCE [LARGE SCALE GENOMIC DNA]</scope>
    <source>
        <strain evidence="2 3">XC_2019</strain>
        <tissue evidence="2">Muscle</tissue>
    </source>
</reference>
<gene>
    <name evidence="2" type="ORF">XENOCAPTIV_003224</name>
</gene>
<keyword evidence="3" id="KW-1185">Reference proteome</keyword>
<keyword evidence="1" id="KW-1133">Transmembrane helix</keyword>
<comment type="caution">
    <text evidence="2">The sequence shown here is derived from an EMBL/GenBank/DDBJ whole genome shotgun (WGS) entry which is preliminary data.</text>
</comment>
<dbReference type="EMBL" id="JAHRIN010001330">
    <property type="protein sequence ID" value="MEQ2191836.1"/>
    <property type="molecule type" value="Genomic_DNA"/>
</dbReference>
<keyword evidence="1" id="KW-0472">Membrane</keyword>
<name>A0ABV0Q7S9_9TELE</name>
<organism evidence="2 3">
    <name type="scientific">Xenoophorus captivus</name>
    <dbReference type="NCBI Taxonomy" id="1517983"/>
    <lineage>
        <taxon>Eukaryota</taxon>
        <taxon>Metazoa</taxon>
        <taxon>Chordata</taxon>
        <taxon>Craniata</taxon>
        <taxon>Vertebrata</taxon>
        <taxon>Euteleostomi</taxon>
        <taxon>Actinopterygii</taxon>
        <taxon>Neopterygii</taxon>
        <taxon>Teleostei</taxon>
        <taxon>Neoteleostei</taxon>
        <taxon>Acanthomorphata</taxon>
        <taxon>Ovalentaria</taxon>
        <taxon>Atherinomorphae</taxon>
        <taxon>Cyprinodontiformes</taxon>
        <taxon>Goodeidae</taxon>
        <taxon>Xenoophorus</taxon>
    </lineage>
</organism>
<feature type="transmembrane region" description="Helical" evidence="1">
    <location>
        <begin position="50"/>
        <end position="71"/>
    </location>
</feature>
<protein>
    <submittedName>
        <fullName evidence="2">Uncharacterized protein</fullName>
    </submittedName>
</protein>
<evidence type="ECO:0000256" key="1">
    <source>
        <dbReference type="SAM" id="Phobius"/>
    </source>
</evidence>
<evidence type="ECO:0000313" key="2">
    <source>
        <dbReference type="EMBL" id="MEQ2191836.1"/>
    </source>
</evidence>
<proteinExistence type="predicted"/>
<dbReference type="Proteomes" id="UP001434883">
    <property type="component" value="Unassembled WGS sequence"/>
</dbReference>
<accession>A0ABV0Q7S9</accession>
<evidence type="ECO:0000313" key="3">
    <source>
        <dbReference type="Proteomes" id="UP001434883"/>
    </source>
</evidence>
<sequence length="97" mass="10655">MTLPPPYLVLYILQASPFFPPNVTMMNMAIHSIFGFIRSQDISAFANGDLAFYVAIGVMASSVLSAVSSQVSTELISLRIMTLASFSKHLHKVLFWG</sequence>
<keyword evidence="1" id="KW-0812">Transmembrane</keyword>